<feature type="transmembrane region" description="Helical" evidence="1">
    <location>
        <begin position="306"/>
        <end position="327"/>
    </location>
</feature>
<feature type="transmembrane region" description="Helical" evidence="1">
    <location>
        <begin position="359"/>
        <end position="382"/>
    </location>
</feature>
<feature type="transmembrane region" description="Helical" evidence="1">
    <location>
        <begin position="267"/>
        <end position="286"/>
    </location>
</feature>
<evidence type="ECO:0000313" key="5">
    <source>
        <dbReference type="Proteomes" id="UP000663845"/>
    </source>
</evidence>
<dbReference type="Proteomes" id="UP000663845">
    <property type="component" value="Unassembled WGS sequence"/>
</dbReference>
<gene>
    <name evidence="3" type="ORF">JYZ213_LOCUS542</name>
    <name evidence="4" type="ORF">VCS650_LOCUS481</name>
</gene>
<feature type="transmembrane region" description="Helical" evidence="1">
    <location>
        <begin position="155"/>
        <end position="172"/>
    </location>
</feature>
<sequence length="400" mass="45282">MNLAEQENHNQQHLLLSSSTTNDDSTVKTRRSSSVLIAIEPVMLLTEEVDDGESVATSKPFALSGILYSLLGCFLFCTASFTIKELQIDLLDALVIRFIIQIFLFGIFVVSHHYPIWIGSSKEKWLQLVLCILNGFVFLGYFIGFRYLALPDLTTINFTRLLWTVVFGILIYKEKPSVIIFLAVFLTLIGVVFVAQPTFIFKQKKIASEITLNMTSITALNGTDIVDTSLFSSRMIGISLSLGTGLFSAFNLLIFKQLITLKLKTSVLILQHSFVFLLCLIFNQFYKYFLLNDLTFFTLTIFQWKYWLATLISLLQTLGVICGNRAVKRERPSIVTIVSASEIIYAILLQNIFTKNKSNVWVLLGSTLVISSVFLIGVHKFVQERKTKKKKIDDDNNVNK</sequence>
<feature type="transmembrane region" description="Helical" evidence="1">
    <location>
        <begin position="179"/>
        <end position="201"/>
    </location>
</feature>
<keyword evidence="1" id="KW-0472">Membrane</keyword>
<evidence type="ECO:0000313" key="4">
    <source>
        <dbReference type="EMBL" id="CAF0738257.1"/>
    </source>
</evidence>
<dbReference type="Pfam" id="PF00892">
    <property type="entry name" value="EamA"/>
    <property type="match status" value="1"/>
</dbReference>
<name>A0A813MKR4_9BILA</name>
<feature type="transmembrane region" description="Helical" evidence="1">
    <location>
        <begin position="334"/>
        <end position="353"/>
    </location>
</feature>
<reference evidence="3" key="1">
    <citation type="submission" date="2021-02" db="EMBL/GenBank/DDBJ databases">
        <authorList>
            <person name="Nowell W R."/>
        </authorList>
    </citation>
    <scope>NUCLEOTIDE SEQUENCE</scope>
</reference>
<comment type="caution">
    <text evidence="3">The sequence shown here is derived from an EMBL/GenBank/DDBJ whole genome shotgun (WGS) entry which is preliminary data.</text>
</comment>
<dbReference type="Proteomes" id="UP000663891">
    <property type="component" value="Unassembled WGS sequence"/>
</dbReference>
<protein>
    <recommendedName>
        <fullName evidence="2">EamA domain-containing protein</fullName>
    </recommendedName>
</protein>
<dbReference type="PANTHER" id="PTHR22911">
    <property type="entry name" value="ACYL-MALONYL CONDENSING ENZYME-RELATED"/>
    <property type="match status" value="1"/>
</dbReference>
<evidence type="ECO:0000259" key="2">
    <source>
        <dbReference type="Pfam" id="PF00892"/>
    </source>
</evidence>
<dbReference type="OrthoDB" id="306876at2759"/>
<evidence type="ECO:0000256" key="1">
    <source>
        <dbReference type="SAM" id="Phobius"/>
    </source>
</evidence>
<dbReference type="InterPro" id="IPR000620">
    <property type="entry name" value="EamA_dom"/>
</dbReference>
<dbReference type="PANTHER" id="PTHR22911:SF137">
    <property type="entry name" value="SOLUTE CARRIER FAMILY 35 MEMBER G2-RELATED"/>
    <property type="match status" value="1"/>
</dbReference>
<dbReference type="EMBL" id="CAJNON010000002">
    <property type="protein sequence ID" value="CAF0738257.1"/>
    <property type="molecule type" value="Genomic_DNA"/>
</dbReference>
<feature type="transmembrane region" description="Helical" evidence="1">
    <location>
        <begin position="61"/>
        <end position="83"/>
    </location>
</feature>
<dbReference type="SUPFAM" id="SSF103481">
    <property type="entry name" value="Multidrug resistance efflux transporter EmrE"/>
    <property type="match status" value="2"/>
</dbReference>
<dbReference type="AlphaFoldDB" id="A0A813MKR4"/>
<dbReference type="GO" id="GO:0016020">
    <property type="term" value="C:membrane"/>
    <property type="evidence" value="ECO:0007669"/>
    <property type="project" value="InterPro"/>
</dbReference>
<feature type="transmembrane region" description="Helical" evidence="1">
    <location>
        <begin position="95"/>
        <end position="116"/>
    </location>
</feature>
<keyword evidence="1" id="KW-1133">Transmembrane helix</keyword>
<evidence type="ECO:0000313" key="3">
    <source>
        <dbReference type="EMBL" id="CAF0723582.1"/>
    </source>
</evidence>
<feature type="transmembrane region" description="Helical" evidence="1">
    <location>
        <begin position="235"/>
        <end position="255"/>
    </location>
</feature>
<dbReference type="EMBL" id="CAJNOG010000002">
    <property type="protein sequence ID" value="CAF0723582.1"/>
    <property type="molecule type" value="Genomic_DNA"/>
</dbReference>
<dbReference type="InterPro" id="IPR037185">
    <property type="entry name" value="EmrE-like"/>
</dbReference>
<feature type="domain" description="EamA" evidence="2">
    <location>
        <begin position="64"/>
        <end position="194"/>
    </location>
</feature>
<proteinExistence type="predicted"/>
<organism evidence="3 5">
    <name type="scientific">Adineta steineri</name>
    <dbReference type="NCBI Taxonomy" id="433720"/>
    <lineage>
        <taxon>Eukaryota</taxon>
        <taxon>Metazoa</taxon>
        <taxon>Spiralia</taxon>
        <taxon>Gnathifera</taxon>
        <taxon>Rotifera</taxon>
        <taxon>Eurotatoria</taxon>
        <taxon>Bdelloidea</taxon>
        <taxon>Adinetida</taxon>
        <taxon>Adinetidae</taxon>
        <taxon>Adineta</taxon>
    </lineage>
</organism>
<keyword evidence="1" id="KW-0812">Transmembrane</keyword>
<feature type="transmembrane region" description="Helical" evidence="1">
    <location>
        <begin position="128"/>
        <end position="149"/>
    </location>
</feature>
<accession>A0A813MKR4</accession>